<dbReference type="Gene3D" id="1.10.287.2250">
    <property type="match status" value="1"/>
</dbReference>
<dbReference type="Proteomes" id="UP001341281">
    <property type="component" value="Chromosome 01"/>
</dbReference>
<reference evidence="1 2" key="1">
    <citation type="submission" date="2024-02" db="EMBL/GenBank/DDBJ databases">
        <title>High-quality chromosome-scale genome assembly of Pensacola bahiagrass (Paspalum notatum Flugge var. saurae).</title>
        <authorList>
            <person name="Vega J.M."/>
            <person name="Podio M."/>
            <person name="Orjuela J."/>
            <person name="Siena L.A."/>
            <person name="Pessino S.C."/>
            <person name="Combes M.C."/>
            <person name="Mariac C."/>
            <person name="Albertini E."/>
            <person name="Pupilli F."/>
            <person name="Ortiz J.P.A."/>
            <person name="Leblanc O."/>
        </authorList>
    </citation>
    <scope>NUCLEOTIDE SEQUENCE [LARGE SCALE GENOMIC DNA]</scope>
    <source>
        <strain evidence="1">R1</strain>
        <tissue evidence="1">Leaf</tissue>
    </source>
</reference>
<name>A0AAQ3SJJ2_PASNO</name>
<dbReference type="EMBL" id="CP144745">
    <property type="protein sequence ID" value="WVZ50943.1"/>
    <property type="molecule type" value="Genomic_DNA"/>
</dbReference>
<evidence type="ECO:0008006" key="3">
    <source>
        <dbReference type="Google" id="ProtNLM"/>
    </source>
</evidence>
<sequence>MDVLEKDLESDEAVRALYKDWCEAYDKERDHDQMVRQFDCFKENAHDVYRHNQVYMYEPEEQHLLGPFADGLRDDDE</sequence>
<gene>
    <name evidence="1" type="ORF">U9M48_002146</name>
</gene>
<protein>
    <recommendedName>
        <fullName evidence="3">Cathepsin propeptide inhibitor domain-containing protein</fullName>
    </recommendedName>
</protein>
<evidence type="ECO:0000313" key="1">
    <source>
        <dbReference type="EMBL" id="WVZ50943.1"/>
    </source>
</evidence>
<dbReference type="AlphaFoldDB" id="A0AAQ3SJJ2"/>
<accession>A0AAQ3SJJ2</accession>
<proteinExistence type="predicted"/>
<keyword evidence="2" id="KW-1185">Reference proteome</keyword>
<organism evidence="1 2">
    <name type="scientific">Paspalum notatum var. saurae</name>
    <dbReference type="NCBI Taxonomy" id="547442"/>
    <lineage>
        <taxon>Eukaryota</taxon>
        <taxon>Viridiplantae</taxon>
        <taxon>Streptophyta</taxon>
        <taxon>Embryophyta</taxon>
        <taxon>Tracheophyta</taxon>
        <taxon>Spermatophyta</taxon>
        <taxon>Magnoliopsida</taxon>
        <taxon>Liliopsida</taxon>
        <taxon>Poales</taxon>
        <taxon>Poaceae</taxon>
        <taxon>PACMAD clade</taxon>
        <taxon>Panicoideae</taxon>
        <taxon>Andropogonodae</taxon>
        <taxon>Paspaleae</taxon>
        <taxon>Paspalinae</taxon>
        <taxon>Paspalum</taxon>
    </lineage>
</organism>
<evidence type="ECO:0000313" key="2">
    <source>
        <dbReference type="Proteomes" id="UP001341281"/>
    </source>
</evidence>